<evidence type="ECO:0000313" key="8">
    <source>
        <dbReference type="Proteomes" id="UP001371218"/>
    </source>
</evidence>
<evidence type="ECO:0000259" key="6">
    <source>
        <dbReference type="Pfam" id="PF04355"/>
    </source>
</evidence>
<keyword evidence="3 4" id="KW-0998">Cell outer membrane</keyword>
<dbReference type="InterPro" id="IPR026592">
    <property type="entry name" value="BamE"/>
</dbReference>
<comment type="subcellular location">
    <subcellularLocation>
        <location evidence="4">Cell outer membrane</location>
        <topology evidence="4">Lipid-anchor</topology>
    </subcellularLocation>
</comment>
<dbReference type="PANTHER" id="PTHR37482">
    <property type="entry name" value="OUTER MEMBRANE PROTEIN ASSEMBLY FACTOR BAME"/>
    <property type="match status" value="1"/>
</dbReference>
<dbReference type="Pfam" id="PF04355">
    <property type="entry name" value="BamE"/>
    <property type="match status" value="1"/>
</dbReference>
<comment type="similarity">
    <text evidence="4">Belongs to the BamE family.</text>
</comment>
<reference evidence="7 8" key="1">
    <citation type="submission" date="2024-04" db="EMBL/GenBank/DDBJ databases">
        <title>Novel species of the genus Ideonella isolated from streams.</title>
        <authorList>
            <person name="Lu H."/>
        </authorList>
    </citation>
    <scope>NUCLEOTIDE SEQUENCE [LARGE SCALE GENOMIC DNA]</scope>
    <source>
        <strain evidence="7 8">DXS29W</strain>
    </source>
</reference>
<keyword evidence="2 4" id="KW-0472">Membrane</keyword>
<dbReference type="Proteomes" id="UP001371218">
    <property type="component" value="Unassembled WGS sequence"/>
</dbReference>
<organism evidence="7 8">
    <name type="scientific">Ideonella lacteola</name>
    <dbReference type="NCBI Taxonomy" id="2984193"/>
    <lineage>
        <taxon>Bacteria</taxon>
        <taxon>Pseudomonadati</taxon>
        <taxon>Pseudomonadota</taxon>
        <taxon>Betaproteobacteria</taxon>
        <taxon>Burkholderiales</taxon>
        <taxon>Sphaerotilaceae</taxon>
        <taxon>Ideonella</taxon>
    </lineage>
</organism>
<accession>A0ABU9BNC4</accession>
<dbReference type="RefSeq" id="WP_341424787.1">
    <property type="nucleotide sequence ID" value="NZ_JBBUTG010000003.1"/>
</dbReference>
<proteinExistence type="inferred from homology"/>
<keyword evidence="1 4" id="KW-0732">Signal</keyword>
<dbReference type="PROSITE" id="PS51257">
    <property type="entry name" value="PROKAR_LIPOPROTEIN"/>
    <property type="match status" value="1"/>
</dbReference>
<dbReference type="InterPro" id="IPR007450">
    <property type="entry name" value="BamE_dom"/>
</dbReference>
<dbReference type="EMBL" id="JBBUTG010000003">
    <property type="protein sequence ID" value="MEK8030420.1"/>
    <property type="molecule type" value="Genomic_DNA"/>
</dbReference>
<keyword evidence="8" id="KW-1185">Reference proteome</keyword>
<evidence type="ECO:0000256" key="2">
    <source>
        <dbReference type="ARBA" id="ARBA00023136"/>
    </source>
</evidence>
<dbReference type="PANTHER" id="PTHR37482:SF1">
    <property type="entry name" value="OUTER MEMBRANE PROTEIN ASSEMBLY FACTOR BAME"/>
    <property type="match status" value="1"/>
</dbReference>
<keyword evidence="4" id="KW-0449">Lipoprotein</keyword>
<evidence type="ECO:0000256" key="5">
    <source>
        <dbReference type="SAM" id="MobiDB-lite"/>
    </source>
</evidence>
<evidence type="ECO:0000256" key="4">
    <source>
        <dbReference type="HAMAP-Rule" id="MF_00925"/>
    </source>
</evidence>
<evidence type="ECO:0000256" key="1">
    <source>
        <dbReference type="ARBA" id="ARBA00022729"/>
    </source>
</evidence>
<comment type="subunit">
    <text evidence="4">Part of the Bam complex.</text>
</comment>
<feature type="region of interest" description="Disordered" evidence="5">
    <location>
        <begin position="134"/>
        <end position="181"/>
    </location>
</feature>
<gene>
    <name evidence="4" type="primary">bamE</name>
    <name evidence="7" type="ORF">AACH06_06240</name>
</gene>
<evidence type="ECO:0000256" key="3">
    <source>
        <dbReference type="ARBA" id="ARBA00023237"/>
    </source>
</evidence>
<keyword evidence="4" id="KW-0564">Palmitate</keyword>
<comment type="function">
    <text evidence="4">Part of the outer membrane protein assembly complex, which is involved in assembly and insertion of beta-barrel proteins into the outer membrane.</text>
</comment>
<name>A0ABU9BNC4_9BURK</name>
<dbReference type="Gene3D" id="3.30.1450.10">
    <property type="match status" value="1"/>
</dbReference>
<protein>
    <recommendedName>
        <fullName evidence="4">Outer membrane protein assembly factor BamE</fullName>
    </recommendedName>
</protein>
<feature type="domain" description="Outer membrane protein assembly factor BamE" evidence="6">
    <location>
        <begin position="50"/>
        <end position="116"/>
    </location>
</feature>
<comment type="caution">
    <text evidence="7">The sequence shown here is derived from an EMBL/GenBank/DDBJ whole genome shotgun (WGS) entry which is preliminary data.</text>
</comment>
<dbReference type="InterPro" id="IPR037873">
    <property type="entry name" value="BamE-like"/>
</dbReference>
<dbReference type="HAMAP" id="MF_00925">
    <property type="entry name" value="OM_assembly_BamE"/>
    <property type="match status" value="1"/>
</dbReference>
<sequence length="181" mass="19549">MPPIRLPRIVPLAAALLGLAALGGCTLITRTMSDGITSVVTPYRVEVVQGNVVTREQIAAIKPGTPRNRVRDVLGSPLLADAFHAQRWDYVFVIRRQGTEPQQRSVVVVFENDVVKAVQAPDLPSELEFVASISRPSRGSTPKLELSDEERQALPPPPKVETTAANTAPQGAIRSYPPLGN</sequence>
<evidence type="ECO:0000313" key="7">
    <source>
        <dbReference type="EMBL" id="MEK8030420.1"/>
    </source>
</evidence>